<proteinExistence type="inferred from homology"/>
<dbReference type="PROSITE" id="PS00363">
    <property type="entry name" value="BACTERIAL_PQQ_1"/>
    <property type="match status" value="1"/>
</dbReference>
<evidence type="ECO:0000256" key="2">
    <source>
        <dbReference type="ARBA" id="ARBA00008156"/>
    </source>
</evidence>
<evidence type="ECO:0000256" key="4">
    <source>
        <dbReference type="ARBA" id="ARBA00023002"/>
    </source>
</evidence>
<feature type="domain" description="Pyrrolo-quinoline quinone repeat" evidence="5">
    <location>
        <begin position="29"/>
        <end position="127"/>
    </location>
</feature>
<dbReference type="InterPro" id="IPR018391">
    <property type="entry name" value="PQQ_b-propeller_rpt"/>
</dbReference>
<evidence type="ECO:0000256" key="3">
    <source>
        <dbReference type="ARBA" id="ARBA00022891"/>
    </source>
</evidence>
<comment type="caution">
    <text evidence="6">The sequence shown here is derived from an EMBL/GenBank/DDBJ whole genome shotgun (WGS) entry which is preliminary data.</text>
</comment>
<keyword evidence="3" id="KW-0634">PQQ</keyword>
<dbReference type="GO" id="GO:0016491">
    <property type="term" value="F:oxidoreductase activity"/>
    <property type="evidence" value="ECO:0007669"/>
    <property type="project" value="UniProtKB-KW"/>
</dbReference>
<evidence type="ECO:0000313" key="7">
    <source>
        <dbReference type="Proteomes" id="UP000253594"/>
    </source>
</evidence>
<comment type="similarity">
    <text evidence="2">Belongs to the bacterial PQQ dehydrogenase family.</text>
</comment>
<dbReference type="EMBL" id="QORE01002679">
    <property type="protein sequence ID" value="RCI69828.1"/>
    <property type="molecule type" value="Genomic_DNA"/>
</dbReference>
<feature type="non-terminal residue" evidence="6">
    <location>
        <position position="134"/>
    </location>
</feature>
<evidence type="ECO:0000313" key="6">
    <source>
        <dbReference type="EMBL" id="RCI69828.1"/>
    </source>
</evidence>
<keyword evidence="4" id="KW-0560">Oxidoreductase</keyword>
<dbReference type="SUPFAM" id="SSF50998">
    <property type="entry name" value="Quinoprotein alcohol dehydrogenase-like"/>
    <property type="match status" value="1"/>
</dbReference>
<dbReference type="GO" id="GO:0030288">
    <property type="term" value="C:outer membrane-bounded periplasmic space"/>
    <property type="evidence" value="ECO:0007669"/>
    <property type="project" value="InterPro"/>
</dbReference>
<dbReference type="PANTHER" id="PTHR32303">
    <property type="entry name" value="QUINOPROTEIN ALCOHOL DEHYDROGENASE (CYTOCHROME C)"/>
    <property type="match status" value="1"/>
</dbReference>
<dbReference type="InterPro" id="IPR002372">
    <property type="entry name" value="PQQ_rpt_dom"/>
</dbReference>
<dbReference type="Proteomes" id="UP000253594">
    <property type="component" value="Unassembled WGS sequence"/>
</dbReference>
<dbReference type="Pfam" id="PF01011">
    <property type="entry name" value="PQQ"/>
    <property type="match status" value="1"/>
</dbReference>
<sequence length="134" mass="14813">MGSAGAALAKDVTWEDIANDDKTTGDVLQYGMGTHAQRWSPLKQVNADNVFKLTPAWSYSFGDEKQRGQESQAIVSDGVIYVTASYSRLFALDAKTGKRLWTYNHRLPDDIRPCCDVVNRGAAIYGDKVFFGTL</sequence>
<evidence type="ECO:0000259" key="5">
    <source>
        <dbReference type="Pfam" id="PF01011"/>
    </source>
</evidence>
<organism evidence="6 7">
    <name type="scientific">Pseudomonas aeruginosa</name>
    <dbReference type="NCBI Taxonomy" id="287"/>
    <lineage>
        <taxon>Bacteria</taxon>
        <taxon>Pseudomonadati</taxon>
        <taxon>Pseudomonadota</taxon>
        <taxon>Gammaproteobacteria</taxon>
        <taxon>Pseudomonadales</taxon>
        <taxon>Pseudomonadaceae</taxon>
        <taxon>Pseudomonas</taxon>
    </lineage>
</organism>
<dbReference type="PANTHER" id="PTHR32303:SF20">
    <property type="entry name" value="QUINOPROTEIN ETHANOL DEHYDROGENASE"/>
    <property type="match status" value="1"/>
</dbReference>
<comment type="cofactor">
    <cofactor evidence="1">
        <name>pyrroloquinoline quinone</name>
        <dbReference type="ChEBI" id="CHEBI:58442"/>
    </cofactor>
</comment>
<dbReference type="Gene3D" id="2.140.10.10">
    <property type="entry name" value="Quinoprotein alcohol dehydrogenase-like superfamily"/>
    <property type="match status" value="1"/>
</dbReference>
<dbReference type="SMART" id="SM00564">
    <property type="entry name" value="PQQ"/>
    <property type="match status" value="1"/>
</dbReference>
<gene>
    <name evidence="6" type="ORF">DT376_37860</name>
</gene>
<accession>A0A367LXN3</accession>
<protein>
    <submittedName>
        <fullName evidence="6">PQQ-dependent dehydrogenase, methanol/ethanol family</fullName>
    </submittedName>
</protein>
<evidence type="ECO:0000256" key="1">
    <source>
        <dbReference type="ARBA" id="ARBA00001931"/>
    </source>
</evidence>
<dbReference type="InterPro" id="IPR001479">
    <property type="entry name" value="Quinoprotein_DH_CS"/>
</dbReference>
<dbReference type="InterPro" id="IPR011047">
    <property type="entry name" value="Quinoprotein_ADH-like_sf"/>
</dbReference>
<reference evidence="6 7" key="1">
    <citation type="submission" date="2018-07" db="EMBL/GenBank/DDBJ databases">
        <title>Mechanisms of high-level aminoglycoside resistance among Gram-negative pathogens in Brazil.</title>
        <authorList>
            <person name="Ballaben A.S."/>
            <person name="Darini A.L.C."/>
            <person name="Doi Y."/>
        </authorList>
    </citation>
    <scope>NUCLEOTIDE SEQUENCE [LARGE SCALE GENOMIC DNA]</scope>
    <source>
        <strain evidence="6 7">B2-305</strain>
    </source>
</reference>
<name>A0A367LXN3_PSEAI</name>
<dbReference type="AlphaFoldDB" id="A0A367LXN3"/>